<comment type="caution">
    <text evidence="2">The sequence shown here is derived from an EMBL/GenBank/DDBJ whole genome shotgun (WGS) entry which is preliminary data.</text>
</comment>
<dbReference type="AlphaFoldDB" id="A0A2A8HHU6"/>
<dbReference type="Proteomes" id="UP000220841">
    <property type="component" value="Unassembled WGS sequence"/>
</dbReference>
<dbReference type="CDD" id="cd00093">
    <property type="entry name" value="HTH_XRE"/>
    <property type="match status" value="1"/>
</dbReference>
<dbReference type="PROSITE" id="PS50943">
    <property type="entry name" value="HTH_CROC1"/>
    <property type="match status" value="1"/>
</dbReference>
<protein>
    <submittedName>
        <fullName evidence="2">Transcriptional regulator</fullName>
    </submittedName>
</protein>
<gene>
    <name evidence="2" type="ORF">CN585_10160</name>
</gene>
<evidence type="ECO:0000313" key="2">
    <source>
        <dbReference type="EMBL" id="PEQ08296.1"/>
    </source>
</evidence>
<dbReference type="RefSeq" id="WP_098226283.1">
    <property type="nucleotide sequence ID" value="NZ_NUBY01000036.1"/>
</dbReference>
<name>A0A2A8HHU6_9BACI</name>
<dbReference type="SUPFAM" id="SSF47413">
    <property type="entry name" value="lambda repressor-like DNA-binding domains"/>
    <property type="match status" value="1"/>
</dbReference>
<organism evidence="2 3">
    <name type="scientific">Bacillus toyonensis</name>
    <dbReference type="NCBI Taxonomy" id="155322"/>
    <lineage>
        <taxon>Bacteria</taxon>
        <taxon>Bacillati</taxon>
        <taxon>Bacillota</taxon>
        <taxon>Bacilli</taxon>
        <taxon>Bacillales</taxon>
        <taxon>Bacillaceae</taxon>
        <taxon>Bacillus</taxon>
        <taxon>Bacillus cereus group</taxon>
    </lineage>
</organism>
<dbReference type="SMART" id="SM00530">
    <property type="entry name" value="HTH_XRE"/>
    <property type="match status" value="1"/>
</dbReference>
<dbReference type="GO" id="GO:0003677">
    <property type="term" value="F:DNA binding"/>
    <property type="evidence" value="ECO:0007669"/>
    <property type="project" value="InterPro"/>
</dbReference>
<proteinExistence type="predicted"/>
<reference evidence="2 3" key="1">
    <citation type="submission" date="2017-09" db="EMBL/GenBank/DDBJ databases">
        <title>Large-scale bioinformatics analysis of Bacillus genomes uncovers conserved roles of natural products in bacterial physiology.</title>
        <authorList>
            <consortium name="Agbiome Team Llc"/>
            <person name="Bleich R.M."/>
            <person name="Grubbs K.J."/>
            <person name="Santa Maria K.C."/>
            <person name="Allen S.E."/>
            <person name="Farag S."/>
            <person name="Shank E.A."/>
            <person name="Bowers A."/>
        </authorList>
    </citation>
    <scope>NUCLEOTIDE SEQUENCE [LARGE SCALE GENOMIC DNA]</scope>
    <source>
        <strain evidence="2 3">AFS021349</strain>
    </source>
</reference>
<dbReference type="Gene3D" id="1.10.260.40">
    <property type="entry name" value="lambda repressor-like DNA-binding domains"/>
    <property type="match status" value="1"/>
</dbReference>
<evidence type="ECO:0000313" key="3">
    <source>
        <dbReference type="Proteomes" id="UP000220841"/>
    </source>
</evidence>
<dbReference type="Pfam" id="PF01381">
    <property type="entry name" value="HTH_3"/>
    <property type="match status" value="1"/>
</dbReference>
<sequence length="60" mass="7103">MPTLKQIRKGRGYACKYIADSIGISEPYYWYIENGERRVYHDLIVKIARVLEVDLKDIEI</sequence>
<evidence type="ECO:0000259" key="1">
    <source>
        <dbReference type="PROSITE" id="PS50943"/>
    </source>
</evidence>
<dbReference type="InterPro" id="IPR001387">
    <property type="entry name" value="Cro/C1-type_HTH"/>
</dbReference>
<accession>A0A2A8HHU6</accession>
<feature type="domain" description="HTH cro/C1-type" evidence="1">
    <location>
        <begin position="4"/>
        <end position="58"/>
    </location>
</feature>
<dbReference type="EMBL" id="NUBY01000036">
    <property type="protein sequence ID" value="PEQ08296.1"/>
    <property type="molecule type" value="Genomic_DNA"/>
</dbReference>
<dbReference type="InterPro" id="IPR010982">
    <property type="entry name" value="Lambda_DNA-bd_dom_sf"/>
</dbReference>